<dbReference type="GO" id="GO:0046872">
    <property type="term" value="F:metal ion binding"/>
    <property type="evidence" value="ECO:0007669"/>
    <property type="project" value="UniProtKB-KW"/>
</dbReference>
<dbReference type="Pfam" id="PF05853">
    <property type="entry name" value="BKACE"/>
    <property type="match status" value="1"/>
</dbReference>
<dbReference type="OrthoDB" id="63399at2"/>
<name>A0A1I2X3E4_9BACT</name>
<dbReference type="EMBL" id="FOPC01000016">
    <property type="protein sequence ID" value="SFH08055.1"/>
    <property type="molecule type" value="Genomic_DNA"/>
</dbReference>
<proteinExistence type="predicted"/>
<dbReference type="AlphaFoldDB" id="A0A1I2X3E4"/>
<dbReference type="InterPro" id="IPR013785">
    <property type="entry name" value="Aldolase_TIM"/>
</dbReference>
<accession>A0A1I2X3E4</accession>
<comment type="cofactor">
    <cofactor evidence="1">
        <name>Zn(2+)</name>
        <dbReference type="ChEBI" id="CHEBI:29105"/>
    </cofactor>
</comment>
<dbReference type="GO" id="GO:0043720">
    <property type="term" value="F:3-keto-5-aminohexanoate cleavage activity"/>
    <property type="evidence" value="ECO:0007669"/>
    <property type="project" value="InterPro"/>
</dbReference>
<sequence>MKNTTYPDKTVINFCPTGMVPTKDMTPFVAITPSEIIEQTHEAYEVGITIAHLHVREEDGTPTYHKSMYREIFEGIRKHCPDLVICGSSSGRNFPEFEKRSEVIELMPDMCSLTLSSLNFVRQASMNAPDMIMSLAQKMNDFGVVPELECFDLGMVNYGKYLISKKIIEGPFYWNLLFGNIAGFQPDFSHIGLALKEIPDDHFVSLAGLGDYQLPISMAAVAMGLGVRIGIEDSIWWDHKRERLSKNVDLVKRTHDLILMAGKELFSAKEFGELGFYNRRKVTD</sequence>
<evidence type="ECO:0000313" key="6">
    <source>
        <dbReference type="Proteomes" id="UP000199642"/>
    </source>
</evidence>
<evidence type="ECO:0000256" key="2">
    <source>
        <dbReference type="ARBA" id="ARBA00022679"/>
    </source>
</evidence>
<reference evidence="6" key="1">
    <citation type="submission" date="2016-10" db="EMBL/GenBank/DDBJ databases">
        <authorList>
            <person name="Varghese N."/>
            <person name="Submissions S."/>
        </authorList>
    </citation>
    <scope>NUCLEOTIDE SEQUENCE [LARGE SCALE GENOMIC DNA]</scope>
    <source>
        <strain evidence="6">DSM 19315</strain>
    </source>
</reference>
<dbReference type="Proteomes" id="UP000199642">
    <property type="component" value="Unassembled WGS sequence"/>
</dbReference>
<evidence type="ECO:0000256" key="1">
    <source>
        <dbReference type="ARBA" id="ARBA00001947"/>
    </source>
</evidence>
<dbReference type="RefSeq" id="WP_092793958.1">
    <property type="nucleotide sequence ID" value="NZ_FOPC01000016.1"/>
</dbReference>
<protein>
    <submittedName>
        <fullName evidence="5">Uncharacterized conserved protein, DUF849 family</fullName>
    </submittedName>
</protein>
<keyword evidence="3" id="KW-0479">Metal-binding</keyword>
<evidence type="ECO:0000313" key="5">
    <source>
        <dbReference type="EMBL" id="SFH08055.1"/>
    </source>
</evidence>
<evidence type="ECO:0000256" key="4">
    <source>
        <dbReference type="ARBA" id="ARBA00022833"/>
    </source>
</evidence>
<dbReference type="InterPro" id="IPR008567">
    <property type="entry name" value="BKACE"/>
</dbReference>
<organism evidence="5 6">
    <name type="scientific">Algoriphagus hitonicola</name>
    <dbReference type="NCBI Taxonomy" id="435880"/>
    <lineage>
        <taxon>Bacteria</taxon>
        <taxon>Pseudomonadati</taxon>
        <taxon>Bacteroidota</taxon>
        <taxon>Cytophagia</taxon>
        <taxon>Cytophagales</taxon>
        <taxon>Cyclobacteriaceae</taxon>
        <taxon>Algoriphagus</taxon>
    </lineage>
</organism>
<gene>
    <name evidence="5" type="ORF">SAMN04487988_11616</name>
</gene>
<dbReference type="Gene3D" id="3.20.20.70">
    <property type="entry name" value="Aldolase class I"/>
    <property type="match status" value="1"/>
</dbReference>
<keyword evidence="2" id="KW-0808">Transferase</keyword>
<dbReference type="PANTHER" id="PTHR37418">
    <property type="entry name" value="3-KETO-5-AMINOHEXANOATE CLEAVAGE ENZYME-RELATED"/>
    <property type="match status" value="1"/>
</dbReference>
<evidence type="ECO:0000256" key="3">
    <source>
        <dbReference type="ARBA" id="ARBA00022723"/>
    </source>
</evidence>
<dbReference type="PANTHER" id="PTHR37418:SF2">
    <property type="entry name" value="3-KETO-5-AMINOHEXANOATE CLEAVAGE ENZYME"/>
    <property type="match status" value="1"/>
</dbReference>
<dbReference type="STRING" id="435880.SAMN04487988_11616"/>
<keyword evidence="6" id="KW-1185">Reference proteome</keyword>
<keyword evidence="4" id="KW-0862">Zinc</keyword>